<evidence type="ECO:0000313" key="3">
    <source>
        <dbReference type="Proteomes" id="UP001596150"/>
    </source>
</evidence>
<keyword evidence="1" id="KW-0812">Transmembrane</keyword>
<dbReference type="RefSeq" id="WP_266343576.1">
    <property type="nucleotide sequence ID" value="NZ_JAPKNH010000003.1"/>
</dbReference>
<feature type="transmembrane region" description="Helical" evidence="1">
    <location>
        <begin position="30"/>
        <end position="52"/>
    </location>
</feature>
<keyword evidence="1" id="KW-1133">Transmembrane helix</keyword>
<reference evidence="3" key="1">
    <citation type="journal article" date="2019" name="Int. J. Syst. Evol. Microbiol.">
        <title>The Global Catalogue of Microorganisms (GCM) 10K type strain sequencing project: providing services to taxonomists for standard genome sequencing and annotation.</title>
        <authorList>
            <consortium name="The Broad Institute Genomics Platform"/>
            <consortium name="The Broad Institute Genome Sequencing Center for Infectious Disease"/>
            <person name="Wu L."/>
            <person name="Ma J."/>
        </authorList>
    </citation>
    <scope>NUCLEOTIDE SEQUENCE [LARGE SCALE GENOMIC DNA]</scope>
    <source>
        <strain evidence="3">KACC 12633</strain>
    </source>
</reference>
<feature type="transmembrane region" description="Helical" evidence="1">
    <location>
        <begin position="292"/>
        <end position="311"/>
    </location>
</feature>
<feature type="transmembrane region" description="Helical" evidence="1">
    <location>
        <begin position="98"/>
        <end position="117"/>
    </location>
</feature>
<comment type="caution">
    <text evidence="2">The sequence shown here is derived from an EMBL/GenBank/DDBJ whole genome shotgun (WGS) entry which is preliminary data.</text>
</comment>
<feature type="transmembrane region" description="Helical" evidence="1">
    <location>
        <begin position="149"/>
        <end position="170"/>
    </location>
</feature>
<keyword evidence="3" id="KW-1185">Reference proteome</keyword>
<evidence type="ECO:0000313" key="2">
    <source>
        <dbReference type="EMBL" id="MFC5518255.1"/>
    </source>
</evidence>
<feature type="transmembrane region" description="Helical" evidence="1">
    <location>
        <begin position="239"/>
        <end position="260"/>
    </location>
</feature>
<feature type="transmembrane region" description="Helical" evidence="1">
    <location>
        <begin position="72"/>
        <end position="91"/>
    </location>
</feature>
<organism evidence="2 3">
    <name type="scientific">Kaistia terrae</name>
    <dbReference type="NCBI Taxonomy" id="537017"/>
    <lineage>
        <taxon>Bacteria</taxon>
        <taxon>Pseudomonadati</taxon>
        <taxon>Pseudomonadota</taxon>
        <taxon>Alphaproteobacteria</taxon>
        <taxon>Hyphomicrobiales</taxon>
        <taxon>Kaistiaceae</taxon>
        <taxon>Kaistia</taxon>
    </lineage>
</organism>
<protein>
    <submittedName>
        <fullName evidence="2">DUF2955 domain-containing protein</fullName>
    </submittedName>
</protein>
<feature type="transmembrane region" description="Helical" evidence="1">
    <location>
        <begin position="323"/>
        <end position="341"/>
    </location>
</feature>
<dbReference type="EMBL" id="JBHSML010000013">
    <property type="protein sequence ID" value="MFC5518255.1"/>
    <property type="molecule type" value="Genomic_DNA"/>
</dbReference>
<sequence>MPADAVLNPASAPLGSGIEQQRVRNFGLRLAFAVSVGFTGAVAAGAILPFLVPMLALQFLATSPRPMSLAQIIGMALMTLVVGQAFVLLVGVFGDRPLVLLALTGLACFLCFAAQATARGGPAISLILIILVMTLVLGMAQVDLGASIVLVLVNSMLAGVILSWMAHALFPDPGGTLSETLKPHRLRRPLHRAAANAFILLAVLTLCFTNSNFSTAIVLPLTVVSLLSQADIATNTKAIGGLLVVNLFGGIVASFAFTLVSAQPTLAFLFTLLLSVGLIFGGRASDPRRGKVYAGALMIFMIIFGLGVSPIPTTAPESFATRIWMLIIAITITSCGVGLLWRVEEPSRGELSNELPLQ</sequence>
<evidence type="ECO:0000256" key="1">
    <source>
        <dbReference type="SAM" id="Phobius"/>
    </source>
</evidence>
<dbReference type="InterPro" id="IPR022604">
    <property type="entry name" value="DUF2955"/>
</dbReference>
<keyword evidence="1" id="KW-0472">Membrane</keyword>
<proteinExistence type="predicted"/>
<feature type="transmembrane region" description="Helical" evidence="1">
    <location>
        <begin position="197"/>
        <end position="227"/>
    </location>
</feature>
<feature type="transmembrane region" description="Helical" evidence="1">
    <location>
        <begin position="123"/>
        <end position="142"/>
    </location>
</feature>
<dbReference type="Pfam" id="PF11168">
    <property type="entry name" value="DUF2955"/>
    <property type="match status" value="1"/>
</dbReference>
<name>A0ABW0Q064_9HYPH</name>
<accession>A0ABW0Q064</accession>
<feature type="transmembrane region" description="Helical" evidence="1">
    <location>
        <begin position="266"/>
        <end position="285"/>
    </location>
</feature>
<gene>
    <name evidence="2" type="ORF">ACFPP9_20915</name>
</gene>
<dbReference type="Proteomes" id="UP001596150">
    <property type="component" value="Unassembled WGS sequence"/>
</dbReference>